<feature type="compositionally biased region" description="Basic residues" evidence="1">
    <location>
        <begin position="225"/>
        <end position="243"/>
    </location>
</feature>
<comment type="caution">
    <text evidence="2">The sequence shown here is derived from an EMBL/GenBank/DDBJ whole genome shotgun (WGS) entry which is preliminary data.</text>
</comment>
<reference evidence="2 3" key="2">
    <citation type="submission" date="2016-08" db="EMBL/GenBank/DDBJ databases">
        <title>Pervasive Adenine N6-methylation of Active Genes in Fungi.</title>
        <authorList>
            <consortium name="DOE Joint Genome Institute"/>
            <person name="Mondo S.J."/>
            <person name="Dannebaum R.O."/>
            <person name="Kuo R.C."/>
            <person name="Labutti K."/>
            <person name="Haridas S."/>
            <person name="Kuo A."/>
            <person name="Salamov A."/>
            <person name="Ahrendt S.R."/>
            <person name="Lipzen A."/>
            <person name="Sullivan W."/>
            <person name="Andreopoulos W.B."/>
            <person name="Clum A."/>
            <person name="Lindquist E."/>
            <person name="Daum C."/>
            <person name="Ramamoorthy G.K."/>
            <person name="Gryganskyi A."/>
            <person name="Culley D."/>
            <person name="Magnuson J.K."/>
            <person name="James T.Y."/>
            <person name="O'Malley M.A."/>
            <person name="Stajich J.E."/>
            <person name="Spatafora J.W."/>
            <person name="Visel A."/>
            <person name="Grigoriev I.V."/>
        </authorList>
    </citation>
    <scope>NUCLEOTIDE SEQUENCE [LARGE SCALE GENOMIC DNA]</scope>
    <source>
        <strain evidence="2 3">S4</strain>
    </source>
</reference>
<sequence length="401" mass="45968">MVGLIKLNSTVISDENENYIKYLIKMHNDLEKNSDNIDFEEEESLSYLKSSNNNSFIYTPSEYTQSINDNSELKATTTLSNANNTSEDSSITNPIINAVIDSSSILINASKNNIINISNNLLASNQLIKSSINLVKGNIYSDDNPDDNKFCKLYDDLKSVSSYNIKSLKSTQDVDNQNSDYLIAHNKTPNRALRRMLFEKITNLDDRSYSRKSISIKNSDVNSIKKFKKTNTKSSNKRKKQDKKNRDKNDISNKKKDGKIRKNGNESLESCSSELNNSISNEKLLKMNSIGFQLNQKEIEFESDDEVEEFSIFEPEYLNKFNKSISKNNVIAIIEEDNEMEEAEDFKDNKDDINSNNDMNNTNTVSILIDSVNNTDYKKIKKLSFSSTLDNQKYEYQYYIL</sequence>
<dbReference type="STRING" id="1754192.A0A1Y1W943"/>
<gene>
    <name evidence="2" type="ORF">BCR32DRAFT_272406</name>
</gene>
<proteinExistence type="predicted"/>
<dbReference type="AlphaFoldDB" id="A0A1Y1W943"/>
<dbReference type="OrthoDB" id="10659435at2759"/>
<reference evidence="2 3" key="1">
    <citation type="submission" date="2016-08" db="EMBL/GenBank/DDBJ databases">
        <title>A Parts List for Fungal Cellulosomes Revealed by Comparative Genomics.</title>
        <authorList>
            <consortium name="DOE Joint Genome Institute"/>
            <person name="Haitjema C.H."/>
            <person name="Gilmore S.P."/>
            <person name="Henske J.K."/>
            <person name="Solomon K.V."/>
            <person name="De Groot R."/>
            <person name="Kuo A."/>
            <person name="Mondo S.J."/>
            <person name="Salamov A.A."/>
            <person name="Labutti K."/>
            <person name="Zhao Z."/>
            <person name="Chiniquy J."/>
            <person name="Barry K."/>
            <person name="Brewer H.M."/>
            <person name="Purvine S.O."/>
            <person name="Wright A.T."/>
            <person name="Boxma B."/>
            <person name="Van Alen T."/>
            <person name="Hackstein J.H."/>
            <person name="Baker S.E."/>
            <person name="Grigoriev I.V."/>
            <person name="O'Malley M.A."/>
        </authorList>
    </citation>
    <scope>NUCLEOTIDE SEQUENCE [LARGE SCALE GENOMIC DNA]</scope>
    <source>
        <strain evidence="2 3">S4</strain>
    </source>
</reference>
<evidence type="ECO:0000313" key="2">
    <source>
        <dbReference type="EMBL" id="ORX69848.1"/>
    </source>
</evidence>
<evidence type="ECO:0000256" key="1">
    <source>
        <dbReference type="SAM" id="MobiDB-lite"/>
    </source>
</evidence>
<protein>
    <submittedName>
        <fullName evidence="2">Uncharacterized protein</fullName>
    </submittedName>
</protein>
<dbReference type="EMBL" id="MCFG01000413">
    <property type="protein sequence ID" value="ORX69848.1"/>
    <property type="molecule type" value="Genomic_DNA"/>
</dbReference>
<feature type="compositionally biased region" description="Basic and acidic residues" evidence="1">
    <location>
        <begin position="244"/>
        <end position="255"/>
    </location>
</feature>
<feature type="region of interest" description="Disordered" evidence="1">
    <location>
        <begin position="225"/>
        <end position="272"/>
    </location>
</feature>
<evidence type="ECO:0000313" key="3">
    <source>
        <dbReference type="Proteomes" id="UP000193944"/>
    </source>
</evidence>
<organism evidence="2 3">
    <name type="scientific">Anaeromyces robustus</name>
    <dbReference type="NCBI Taxonomy" id="1754192"/>
    <lineage>
        <taxon>Eukaryota</taxon>
        <taxon>Fungi</taxon>
        <taxon>Fungi incertae sedis</taxon>
        <taxon>Chytridiomycota</taxon>
        <taxon>Chytridiomycota incertae sedis</taxon>
        <taxon>Neocallimastigomycetes</taxon>
        <taxon>Neocallimastigales</taxon>
        <taxon>Neocallimastigaceae</taxon>
        <taxon>Anaeromyces</taxon>
    </lineage>
</organism>
<dbReference type="Proteomes" id="UP000193944">
    <property type="component" value="Unassembled WGS sequence"/>
</dbReference>
<keyword evidence="3" id="KW-1185">Reference proteome</keyword>
<accession>A0A1Y1W943</accession>
<name>A0A1Y1W943_9FUNG</name>